<gene>
    <name evidence="2" type="ORF">P8935_20610</name>
</gene>
<dbReference type="InterPro" id="IPR003795">
    <property type="entry name" value="DUF192"/>
</dbReference>
<dbReference type="RefSeq" id="WP_348262193.1">
    <property type="nucleotide sequence ID" value="NZ_CP121196.1"/>
</dbReference>
<dbReference type="PANTHER" id="PTHR37953">
    <property type="entry name" value="UPF0127 PROTEIN MJ1496"/>
    <property type="match status" value="1"/>
</dbReference>
<dbReference type="AlphaFoldDB" id="A0AAU7DIQ9"/>
<proteinExistence type="predicted"/>
<sequence>MNQSQETKSAGDDKSKRNDCNIRKTVRNQKRDTKLADKLEVAGSGPKRSKGLLGRKNLGPGEGLWIIPCEAVHTFFMQFPIDLVYLDRKYRVKKICAIVPAWRFSACLSAHSVLELPAGTIQDSQTQVGDILEIVDSELVAEPCSL</sequence>
<evidence type="ECO:0000313" key="2">
    <source>
        <dbReference type="EMBL" id="XBH16963.1"/>
    </source>
</evidence>
<name>A0AAU7DIQ9_9BACT</name>
<feature type="region of interest" description="Disordered" evidence="1">
    <location>
        <begin position="1"/>
        <end position="54"/>
    </location>
</feature>
<dbReference type="Pfam" id="PF02643">
    <property type="entry name" value="DUF192"/>
    <property type="match status" value="1"/>
</dbReference>
<protein>
    <submittedName>
        <fullName evidence="2">DUF192 domain-containing protein</fullName>
    </submittedName>
</protein>
<dbReference type="InterPro" id="IPR038695">
    <property type="entry name" value="Saro_0823-like_sf"/>
</dbReference>
<dbReference type="PANTHER" id="PTHR37953:SF1">
    <property type="entry name" value="UPF0127 PROTEIN MJ1496"/>
    <property type="match status" value="1"/>
</dbReference>
<accession>A0AAU7DIQ9</accession>
<organism evidence="2">
    <name type="scientific">Telmatobacter sp. DSM 110680</name>
    <dbReference type="NCBI Taxonomy" id="3036704"/>
    <lineage>
        <taxon>Bacteria</taxon>
        <taxon>Pseudomonadati</taxon>
        <taxon>Acidobacteriota</taxon>
        <taxon>Terriglobia</taxon>
        <taxon>Terriglobales</taxon>
        <taxon>Acidobacteriaceae</taxon>
        <taxon>Telmatobacter</taxon>
    </lineage>
</organism>
<dbReference type="Gene3D" id="2.60.120.1140">
    <property type="entry name" value="Protein of unknown function DUF192"/>
    <property type="match status" value="1"/>
</dbReference>
<feature type="compositionally biased region" description="Basic and acidic residues" evidence="1">
    <location>
        <begin position="9"/>
        <end position="22"/>
    </location>
</feature>
<evidence type="ECO:0000256" key="1">
    <source>
        <dbReference type="SAM" id="MobiDB-lite"/>
    </source>
</evidence>
<dbReference type="EMBL" id="CP121196">
    <property type="protein sequence ID" value="XBH16963.1"/>
    <property type="molecule type" value="Genomic_DNA"/>
</dbReference>
<reference evidence="2" key="1">
    <citation type="submission" date="2023-03" db="EMBL/GenBank/DDBJ databases">
        <title>Edaphobacter sp.</title>
        <authorList>
            <person name="Huber K.J."/>
            <person name="Papendorf J."/>
            <person name="Pilke C."/>
            <person name="Bunk B."/>
            <person name="Sproeer C."/>
            <person name="Pester M."/>
        </authorList>
    </citation>
    <scope>NUCLEOTIDE SEQUENCE</scope>
    <source>
        <strain evidence="2">DSM 110680</strain>
    </source>
</reference>
<feature type="compositionally biased region" description="Basic and acidic residues" evidence="1">
    <location>
        <begin position="29"/>
        <end position="40"/>
    </location>
</feature>